<feature type="region of interest" description="Disordered" evidence="1">
    <location>
        <begin position="503"/>
        <end position="590"/>
    </location>
</feature>
<protein>
    <submittedName>
        <fullName evidence="3">RICIN domain-containing protein</fullName>
    </submittedName>
</protein>
<gene>
    <name evidence="3" type="ORF">ACFYWW_20335</name>
</gene>
<keyword evidence="4" id="KW-1185">Reference proteome</keyword>
<accession>A0ABW6RJI0</accession>
<name>A0ABW6RJI0_9ACTN</name>
<dbReference type="RefSeq" id="WP_355717930.1">
    <property type="nucleotide sequence ID" value="NZ_JBEXNP010000005.1"/>
</dbReference>
<evidence type="ECO:0000259" key="2">
    <source>
        <dbReference type="SMART" id="SM00458"/>
    </source>
</evidence>
<dbReference type="SUPFAM" id="SSF50370">
    <property type="entry name" value="Ricin B-like lectins"/>
    <property type="match status" value="1"/>
</dbReference>
<dbReference type="PROSITE" id="PS50231">
    <property type="entry name" value="RICIN_B_LECTIN"/>
    <property type="match status" value="1"/>
</dbReference>
<dbReference type="Proteomes" id="UP001601976">
    <property type="component" value="Unassembled WGS sequence"/>
</dbReference>
<feature type="region of interest" description="Disordered" evidence="1">
    <location>
        <begin position="258"/>
        <end position="282"/>
    </location>
</feature>
<dbReference type="SMART" id="SM00458">
    <property type="entry name" value="RICIN"/>
    <property type="match status" value="1"/>
</dbReference>
<dbReference type="EMBL" id="JBIAPK010000006">
    <property type="protein sequence ID" value="MFF3341058.1"/>
    <property type="molecule type" value="Genomic_DNA"/>
</dbReference>
<feature type="region of interest" description="Disordered" evidence="1">
    <location>
        <begin position="332"/>
        <end position="373"/>
    </location>
</feature>
<feature type="domain" description="Ricin B lectin" evidence="2">
    <location>
        <begin position="374"/>
        <end position="504"/>
    </location>
</feature>
<evidence type="ECO:0000313" key="4">
    <source>
        <dbReference type="Proteomes" id="UP001601976"/>
    </source>
</evidence>
<organism evidence="3 4">
    <name type="scientific">Streptomyces flavidovirens</name>
    <dbReference type="NCBI Taxonomy" id="67298"/>
    <lineage>
        <taxon>Bacteria</taxon>
        <taxon>Bacillati</taxon>
        <taxon>Actinomycetota</taxon>
        <taxon>Actinomycetes</taxon>
        <taxon>Kitasatosporales</taxon>
        <taxon>Streptomycetaceae</taxon>
        <taxon>Streptomyces</taxon>
    </lineage>
</organism>
<evidence type="ECO:0000313" key="3">
    <source>
        <dbReference type="EMBL" id="MFF3341058.1"/>
    </source>
</evidence>
<dbReference type="InterPro" id="IPR000772">
    <property type="entry name" value="Ricin_B_lectin"/>
</dbReference>
<reference evidence="3 4" key="1">
    <citation type="submission" date="2024-10" db="EMBL/GenBank/DDBJ databases">
        <title>The Natural Products Discovery Center: Release of the First 8490 Sequenced Strains for Exploring Actinobacteria Biosynthetic Diversity.</title>
        <authorList>
            <person name="Kalkreuter E."/>
            <person name="Kautsar S.A."/>
            <person name="Yang D."/>
            <person name="Bader C.D."/>
            <person name="Teijaro C.N."/>
            <person name="Fluegel L."/>
            <person name="Davis C.M."/>
            <person name="Simpson J.R."/>
            <person name="Lauterbach L."/>
            <person name="Steele A.D."/>
            <person name="Gui C."/>
            <person name="Meng S."/>
            <person name="Li G."/>
            <person name="Viehrig K."/>
            <person name="Ye F."/>
            <person name="Su P."/>
            <person name="Kiefer A.F."/>
            <person name="Nichols A."/>
            <person name="Cepeda A.J."/>
            <person name="Yan W."/>
            <person name="Fan B."/>
            <person name="Jiang Y."/>
            <person name="Adhikari A."/>
            <person name="Zheng C.-J."/>
            <person name="Schuster L."/>
            <person name="Cowan T.M."/>
            <person name="Smanski M.J."/>
            <person name="Chevrette M.G."/>
            <person name="De Carvalho L.P.S."/>
            <person name="Shen B."/>
        </authorList>
    </citation>
    <scope>NUCLEOTIDE SEQUENCE [LARGE SCALE GENOMIC DNA]</scope>
    <source>
        <strain evidence="3 4">NPDC003029</strain>
    </source>
</reference>
<dbReference type="Gene3D" id="2.80.10.50">
    <property type="match status" value="1"/>
</dbReference>
<evidence type="ECO:0000256" key="1">
    <source>
        <dbReference type="SAM" id="MobiDB-lite"/>
    </source>
</evidence>
<feature type="compositionally biased region" description="Pro residues" evidence="1">
    <location>
        <begin position="352"/>
        <end position="365"/>
    </location>
</feature>
<dbReference type="Pfam" id="PF00652">
    <property type="entry name" value="Ricin_B_lectin"/>
    <property type="match status" value="1"/>
</dbReference>
<feature type="compositionally biased region" description="Low complexity" evidence="1">
    <location>
        <begin position="532"/>
        <end position="542"/>
    </location>
</feature>
<proteinExistence type="predicted"/>
<sequence length="622" mass="65349">MPGESDESLAARLRGRAEGATGRPVALLLARHWQPVYDYAVICLASSGNVASMATAAAFRQVFETVGRGQSAEALRPRLLVTVRDTVKAWSADDGISSALPELMKSAGGRGMRAAKSMASAKRELAERSFQALPGPARCLLWHTQVEGEPIAVPAGLLALDADTAAAVLEQAREQLREGCVRAHRELAPTTECRFYNRLLDIPIRRGGALLPDVQQHLLACRYCRDAAEQLALCAGDVGVLLTDAVLGWGARRYLESRPGRGTDKTAPGASTGRVDRRAEGGRHRLLPGTIPLIHRFAPSWKHSKPLLSGLGLVSATVLSAVLVTSLWSDDGRHPESAASVGAAGSHLDSPSPRPSLPSAGPPPAESAGFPGVSGQARLRNAATDLCLDVRGAAKPGAGTRMAECSAAKNQQWSYGSDGLLRSLADLELCLDSRADDGVTTLRRCAGPSSAANADDLRYDLTVQGQLLPRWAEGLAVVPTSADNGADVVVKIRDSSAEQRWVLDSSTAAPRSRPKAGTGGVQTAKAVPDVPPAEAGCGAPGCAPSPPGGKERRSEPTSGTVRPGHGKPRDAEAEPYRRAAVVPQRRGEDLRSAAARVEDLTAGRTHRLVDAGTRPIPLSNRP</sequence>
<comment type="caution">
    <text evidence="3">The sequence shown here is derived from an EMBL/GenBank/DDBJ whole genome shotgun (WGS) entry which is preliminary data.</text>
</comment>
<feature type="compositionally biased region" description="Basic and acidic residues" evidence="1">
    <location>
        <begin position="567"/>
        <end position="577"/>
    </location>
</feature>
<dbReference type="InterPro" id="IPR035992">
    <property type="entry name" value="Ricin_B-like_lectins"/>
</dbReference>